<evidence type="ECO:0000259" key="2">
    <source>
        <dbReference type="Pfam" id="PF13448"/>
    </source>
</evidence>
<evidence type="ECO:0000313" key="4">
    <source>
        <dbReference type="Proteomes" id="UP000318995"/>
    </source>
</evidence>
<sequence length="245" mass="26337" precursor="true">MSALRSVRFVFGVFALASITGASAAEVKEVQSTFTVFGMPHVAPVMVSGSDDRAAAFNNEILPGASELVDVHLREGVEFLAAGVTRLDEDALFILNPTDRPVRVYFIHEGAGYRNTLGYSTTIAGSTGAGVRKIIFPDVSDGTHGGPVMLNDGDFVELGDFPAGTQFEFFIVRDAVRGGRHIFTNQDHLNPDGIQHLAAWLLGDRYVLLGFEDLLNGGDLDYNDVVAVVDLNDDLGQGPLTLLPR</sequence>
<organism evidence="3 4">
    <name type="scientific">Botrimarina hoheduenensis</name>
    <dbReference type="NCBI Taxonomy" id="2528000"/>
    <lineage>
        <taxon>Bacteria</taxon>
        <taxon>Pseudomonadati</taxon>
        <taxon>Planctomycetota</taxon>
        <taxon>Planctomycetia</taxon>
        <taxon>Pirellulales</taxon>
        <taxon>Lacipirellulaceae</taxon>
        <taxon>Botrimarina</taxon>
    </lineage>
</organism>
<dbReference type="RefSeq" id="WP_197524676.1">
    <property type="nucleotide sequence ID" value="NZ_SJPH01000001.1"/>
</dbReference>
<dbReference type="InterPro" id="IPR025193">
    <property type="entry name" value="DUF4114"/>
</dbReference>
<dbReference type="Pfam" id="PF13448">
    <property type="entry name" value="DUF4114"/>
    <property type="match status" value="1"/>
</dbReference>
<gene>
    <name evidence="3" type="ORF">Pla111_04500</name>
</gene>
<proteinExistence type="predicted"/>
<keyword evidence="4" id="KW-1185">Reference proteome</keyword>
<evidence type="ECO:0000256" key="1">
    <source>
        <dbReference type="SAM" id="SignalP"/>
    </source>
</evidence>
<comment type="caution">
    <text evidence="3">The sequence shown here is derived from an EMBL/GenBank/DDBJ whole genome shotgun (WGS) entry which is preliminary data.</text>
</comment>
<feature type="signal peptide" evidence="1">
    <location>
        <begin position="1"/>
        <end position="24"/>
    </location>
</feature>
<dbReference type="AlphaFoldDB" id="A0A5C5WF32"/>
<dbReference type="EMBL" id="SJPH01000001">
    <property type="protein sequence ID" value="TWT48675.1"/>
    <property type="molecule type" value="Genomic_DNA"/>
</dbReference>
<reference evidence="3 4" key="1">
    <citation type="submission" date="2019-02" db="EMBL/GenBank/DDBJ databases">
        <title>Deep-cultivation of Planctomycetes and their phenomic and genomic characterization uncovers novel biology.</title>
        <authorList>
            <person name="Wiegand S."/>
            <person name="Jogler M."/>
            <person name="Boedeker C."/>
            <person name="Pinto D."/>
            <person name="Vollmers J."/>
            <person name="Rivas-Marin E."/>
            <person name="Kohn T."/>
            <person name="Peeters S.H."/>
            <person name="Heuer A."/>
            <person name="Rast P."/>
            <person name="Oberbeckmann S."/>
            <person name="Bunk B."/>
            <person name="Jeske O."/>
            <person name="Meyerdierks A."/>
            <person name="Storesund J.E."/>
            <person name="Kallscheuer N."/>
            <person name="Luecker S."/>
            <person name="Lage O.M."/>
            <person name="Pohl T."/>
            <person name="Merkel B.J."/>
            <person name="Hornburger P."/>
            <person name="Mueller R.-W."/>
            <person name="Bruemmer F."/>
            <person name="Labrenz M."/>
            <person name="Spormann A.M."/>
            <person name="Op Den Camp H."/>
            <person name="Overmann J."/>
            <person name="Amann R."/>
            <person name="Jetten M.S.M."/>
            <person name="Mascher T."/>
            <person name="Medema M.H."/>
            <person name="Devos D.P."/>
            <person name="Kaster A.-K."/>
            <person name="Ovreas L."/>
            <person name="Rohde M."/>
            <person name="Galperin M.Y."/>
            <person name="Jogler C."/>
        </authorList>
    </citation>
    <scope>NUCLEOTIDE SEQUENCE [LARGE SCALE GENOMIC DNA]</scope>
    <source>
        <strain evidence="3 4">Pla111</strain>
    </source>
</reference>
<name>A0A5C5WF32_9BACT</name>
<keyword evidence="1" id="KW-0732">Signal</keyword>
<evidence type="ECO:0000313" key="3">
    <source>
        <dbReference type="EMBL" id="TWT48675.1"/>
    </source>
</evidence>
<accession>A0A5C5WF32</accession>
<feature type="domain" description="DUF4114" evidence="2">
    <location>
        <begin position="161"/>
        <end position="232"/>
    </location>
</feature>
<protein>
    <recommendedName>
        <fullName evidence="2">DUF4114 domain-containing protein</fullName>
    </recommendedName>
</protein>
<dbReference type="Proteomes" id="UP000318995">
    <property type="component" value="Unassembled WGS sequence"/>
</dbReference>
<feature type="chain" id="PRO_5022687070" description="DUF4114 domain-containing protein" evidence="1">
    <location>
        <begin position="25"/>
        <end position="245"/>
    </location>
</feature>